<keyword evidence="3" id="KW-0732">Signal</keyword>
<reference evidence="5" key="1">
    <citation type="journal article" date="2006" name="PLoS Biol.">
        <title>Macronuclear genome sequence of the ciliate Tetrahymena thermophila, a model eukaryote.</title>
        <authorList>
            <person name="Eisen J.A."/>
            <person name="Coyne R.S."/>
            <person name="Wu M."/>
            <person name="Wu D."/>
            <person name="Thiagarajan M."/>
            <person name="Wortman J.R."/>
            <person name="Badger J.H."/>
            <person name="Ren Q."/>
            <person name="Amedeo P."/>
            <person name="Jones K.M."/>
            <person name="Tallon L.J."/>
            <person name="Delcher A.L."/>
            <person name="Salzberg S.L."/>
            <person name="Silva J.C."/>
            <person name="Haas B.J."/>
            <person name="Majoros W.H."/>
            <person name="Farzad M."/>
            <person name="Carlton J.M."/>
            <person name="Smith R.K. Jr."/>
            <person name="Garg J."/>
            <person name="Pearlman R.E."/>
            <person name="Karrer K.M."/>
            <person name="Sun L."/>
            <person name="Manning G."/>
            <person name="Elde N.C."/>
            <person name="Turkewitz A.P."/>
            <person name="Asai D.J."/>
            <person name="Wilkes D.E."/>
            <person name="Wang Y."/>
            <person name="Cai H."/>
            <person name="Collins K."/>
            <person name="Stewart B.A."/>
            <person name="Lee S.R."/>
            <person name="Wilamowska K."/>
            <person name="Weinberg Z."/>
            <person name="Ruzzo W.L."/>
            <person name="Wloga D."/>
            <person name="Gaertig J."/>
            <person name="Frankel J."/>
            <person name="Tsao C.-C."/>
            <person name="Gorovsky M.A."/>
            <person name="Keeling P.J."/>
            <person name="Waller R.F."/>
            <person name="Patron N.J."/>
            <person name="Cherry J.M."/>
            <person name="Stover N.A."/>
            <person name="Krieger C.J."/>
            <person name="del Toro C."/>
            <person name="Ryder H.F."/>
            <person name="Williamson S.C."/>
            <person name="Barbeau R.A."/>
            <person name="Hamilton E.P."/>
            <person name="Orias E."/>
        </authorList>
    </citation>
    <scope>NUCLEOTIDE SEQUENCE [LARGE SCALE GENOMIC DNA]</scope>
    <source>
        <strain evidence="5">SB210</strain>
    </source>
</reference>
<feature type="transmembrane region" description="Helical" evidence="2">
    <location>
        <begin position="1513"/>
        <end position="1534"/>
    </location>
</feature>
<keyword evidence="2 4" id="KW-0812">Transmembrane</keyword>
<evidence type="ECO:0000313" key="5">
    <source>
        <dbReference type="Proteomes" id="UP000009168"/>
    </source>
</evidence>
<dbReference type="GO" id="GO:0016592">
    <property type="term" value="C:mediator complex"/>
    <property type="evidence" value="ECO:0007669"/>
    <property type="project" value="TreeGrafter"/>
</dbReference>
<sequence length="1660" mass="188744">MKKGLVLSWLTIFHCTIRYIIAQNKSLQILPLNYQDSICEATGTSKNYFMFKKFPQPMQTDQLSLKFNVIQNLNQLTFQLFDNTQVNQPQVLISTTDGETINLEYTYSKGKFIFSINDQQQQYLQNNFIENLIINFQNITNTANSNVTAGKFVMIQNSSQQSTITYNVPTNLYYSINQCQLVPINLISNSGCHILGNVTFSIDFSYNMIFSQNDSLLLSFQYQEYLGASQTLAYPPSDFSANLNPYFNISQIQAWVQQVYANSPQQNLNVSVIDSQSILISGFQNVQINNLEGQIDQQLIITLSNLYYPPTVKSKLMFDMYLIDKQGFYKCSQKVSLIQQNTSPFSLFNVSFSSVQYGSPLTLNITIVPQRYMLSYNSTLTLNFSSNVQIPTIQNLNVTGISFFQTSNTQYSVINNQIVFQNFLTSSVSSDQQIVFTIQGLQVPMYGGNVSIIAQNSYFNQYPQHQSSFTQLIYCNSCLKLTFQSLVIAQNSSIQFNFTNQYQLQNKGFINLIFPQSFFGNLQNTPQPQNIQLIMNSQNFQSQLSVLNNVLTIPYTQATTLPANQLIYFQLNYIQNFLSTYQVYDSFEYQILDQNRQVYYRSLIQLPQCQPDLLYITAWQSLMQMQLSNTNSILLSFYVNSDSFTIDGLNQNSVQIQFSNSIQFTQNSVFVFLDGFSQQKQLNWTYSNNQLKITNFTLQKQLNYTIILQNVTLSRFQSVVQTPQIQTFGNSFLLHQIAQGQNPLQLNLTDPYLLKNVQLQIMNSTFINTVGNIAVLLVFLENLQILTGESVQIYLDKSCDLSMLNSLAIQSSSIPSSSPFQISQFNLDSQSNQNQNIISFSIPINLPQQIIKSDLSIQLSFINNPIYLVSIQYKVCFINSLGQIYASSFSLLFNELQPLSLNTAISYDGTQDSKLLGDQFKATLQIQSVINLPPNGLIKISGFGKSLLLNEQNLKVTSQKCSIQSINYNETSTILSFKYLNLTQIQTDLPILINGLSTYQTSEFSFNDLQLQIFDYNQGSNLISLITPLNISISNLLCSSKCIKCYISSNNCVLFNSTNSSSNNNNNSTSGQGNNNNNNSTSGNNGNNNGTSNNNNQNNNNTSNNNCTSNNSTNNNNQGSNSNSTNNNNNSNQGGQGSNNNNNNNNTTNSNNTNTNNGGSNTNSQGNSGNNNNNQGSNNNKNNNTTNSNNNNNNNNTNSNNGNGNNNNNQGGQGNSNNNNNNSSSSNNSNTNNSYNDTKNFCDIKNCAKCDKDKCNYCLECMSGYQLSNSKCVEHQQYKLSAISVSIILSISISMSTYLLKSNTRMYYLLLVQWVCIEMYCQIQYLSQVLLDIIDHLNQNETREQVLLQIIHLVLLTFIVIFYLFTQFSFHFIRNQISQSYTKVLLQSKFQNFIKWTLNALSIIEFRIFYISFIFQDTNNYNNQYSFKLNNQSQMEQSNIFQQQNTQNSKSGQNSYSHLIQDKSNLNSKETLNKSNNNHKQYVIFILSSIQNLLKIVMISVDISNTSNTDKIIQLYEMIAISILLLSLHSYIIIKSLNIYKIKRQIVPFFDKQNCTLNNVQKNKVEQNIIQKSNIQSSEKLQTQEPQIQKQDIYQQNFTCTPSQIIHFNNVKKQISQNEQQENIQQQLQQQSPIKKQDRRKRTKFSHIILNERIQAFKND</sequence>
<feature type="region of interest" description="Disordered" evidence="1">
    <location>
        <begin position="1622"/>
        <end position="1643"/>
    </location>
</feature>
<feature type="chain" id="PRO_5003712325" evidence="3">
    <location>
        <begin position="23"/>
        <end position="1660"/>
    </location>
</feature>
<feature type="transmembrane region" description="Helical" evidence="2">
    <location>
        <begin position="1346"/>
        <end position="1365"/>
    </location>
</feature>
<dbReference type="PANTHER" id="PTHR46007">
    <property type="entry name" value="MEDIATOR OF RNA POLYMERASE II TRANSCRIPTION SUBUNIT 12"/>
    <property type="match status" value="1"/>
</dbReference>
<evidence type="ECO:0000313" key="4">
    <source>
        <dbReference type="EMBL" id="EAS00394.2"/>
    </source>
</evidence>
<organism evidence="4 5">
    <name type="scientific">Tetrahymena thermophila (strain SB210)</name>
    <dbReference type="NCBI Taxonomy" id="312017"/>
    <lineage>
        <taxon>Eukaryota</taxon>
        <taxon>Sar</taxon>
        <taxon>Alveolata</taxon>
        <taxon>Ciliophora</taxon>
        <taxon>Intramacronucleata</taxon>
        <taxon>Oligohymenophorea</taxon>
        <taxon>Hymenostomatida</taxon>
        <taxon>Tetrahymenina</taxon>
        <taxon>Tetrahymenidae</taxon>
        <taxon>Tetrahymena</taxon>
    </lineage>
</organism>
<feature type="region of interest" description="Disordered" evidence="1">
    <location>
        <begin position="1060"/>
        <end position="1232"/>
    </location>
</feature>
<keyword evidence="2" id="KW-1133">Transmembrane helix</keyword>
<evidence type="ECO:0000256" key="3">
    <source>
        <dbReference type="SAM" id="SignalP"/>
    </source>
</evidence>
<dbReference type="InterPro" id="IPR051647">
    <property type="entry name" value="Mediator_comp_sub12"/>
</dbReference>
<dbReference type="Proteomes" id="UP000009168">
    <property type="component" value="Unassembled WGS sequence"/>
</dbReference>
<name>I7M904_TETTS</name>
<dbReference type="CDD" id="cd00064">
    <property type="entry name" value="FU"/>
    <property type="match status" value="1"/>
</dbReference>
<proteinExistence type="predicted"/>
<dbReference type="PANTHER" id="PTHR46007:SF11">
    <property type="entry name" value="MEDIATOR OF RNA POLYMERASE II TRANSCRIPTION SUBUNIT 12"/>
    <property type="match status" value="1"/>
</dbReference>
<dbReference type="GO" id="GO:0003713">
    <property type="term" value="F:transcription coactivator activity"/>
    <property type="evidence" value="ECO:0007669"/>
    <property type="project" value="TreeGrafter"/>
</dbReference>
<dbReference type="InterPro" id="IPR006212">
    <property type="entry name" value="Furin_repeat"/>
</dbReference>
<feature type="transmembrane region" description="Helical" evidence="2">
    <location>
        <begin position="1280"/>
        <end position="1300"/>
    </location>
</feature>
<gene>
    <name evidence="4" type="ORF">TTHERM_00220670</name>
</gene>
<dbReference type="GeneID" id="7839484"/>
<feature type="compositionally biased region" description="Low complexity" evidence="1">
    <location>
        <begin position="1622"/>
        <end position="1632"/>
    </location>
</feature>
<feature type="signal peptide" evidence="3">
    <location>
        <begin position="1"/>
        <end position="22"/>
    </location>
</feature>
<dbReference type="EMBL" id="GG662621">
    <property type="protein sequence ID" value="EAS00394.2"/>
    <property type="molecule type" value="Genomic_DNA"/>
</dbReference>
<feature type="transmembrane region" description="Helical" evidence="2">
    <location>
        <begin position="1307"/>
        <end position="1326"/>
    </location>
</feature>
<dbReference type="KEGG" id="tet:TTHERM_00220670"/>
<dbReference type="STRING" id="312017.I7M904"/>
<evidence type="ECO:0000256" key="1">
    <source>
        <dbReference type="SAM" id="MobiDB-lite"/>
    </source>
</evidence>
<protein>
    <submittedName>
        <fullName evidence="4">Transmembrane protein, putative</fullName>
    </submittedName>
</protein>
<evidence type="ECO:0000256" key="2">
    <source>
        <dbReference type="SAM" id="Phobius"/>
    </source>
</evidence>
<dbReference type="GO" id="GO:0045944">
    <property type="term" value="P:positive regulation of transcription by RNA polymerase II"/>
    <property type="evidence" value="ECO:0007669"/>
    <property type="project" value="TreeGrafter"/>
</dbReference>
<keyword evidence="2" id="KW-0472">Membrane</keyword>
<dbReference type="RefSeq" id="XP_001020639.2">
    <property type="nucleotide sequence ID" value="XM_001020639.2"/>
</dbReference>
<accession>I7M904</accession>
<keyword evidence="5" id="KW-1185">Reference proteome</keyword>
<dbReference type="InParanoid" id="I7M904"/>